<organism evidence="2 3">
    <name type="scientific">Paraclostridium ghonii</name>
    <dbReference type="NCBI Taxonomy" id="29358"/>
    <lineage>
        <taxon>Bacteria</taxon>
        <taxon>Bacillati</taxon>
        <taxon>Bacillota</taxon>
        <taxon>Clostridia</taxon>
        <taxon>Peptostreptococcales</taxon>
        <taxon>Peptostreptococcaceae</taxon>
        <taxon>Paraclostridium</taxon>
    </lineage>
</organism>
<dbReference type="Gene3D" id="3.40.630.30">
    <property type="match status" value="1"/>
</dbReference>
<dbReference type="EMBL" id="JAUSWG010000016">
    <property type="protein sequence ID" value="MDQ0557968.1"/>
    <property type="molecule type" value="Genomic_DNA"/>
</dbReference>
<comment type="caution">
    <text evidence="2">The sequence shown here is derived from an EMBL/GenBank/DDBJ whole genome shotgun (WGS) entry which is preliminary data.</text>
</comment>
<dbReference type="SUPFAM" id="SSF55729">
    <property type="entry name" value="Acyl-CoA N-acyltransferases (Nat)"/>
    <property type="match status" value="1"/>
</dbReference>
<name>A0ABU0N479_9FIRM</name>
<accession>A0ABU0N479</accession>
<evidence type="ECO:0000259" key="1">
    <source>
        <dbReference type="PROSITE" id="PS51186"/>
    </source>
</evidence>
<dbReference type="PROSITE" id="PS51186">
    <property type="entry name" value="GNAT"/>
    <property type="match status" value="1"/>
</dbReference>
<dbReference type="InterPro" id="IPR000182">
    <property type="entry name" value="GNAT_dom"/>
</dbReference>
<evidence type="ECO:0000313" key="3">
    <source>
        <dbReference type="Proteomes" id="UP001232584"/>
    </source>
</evidence>
<dbReference type="InterPro" id="IPR016181">
    <property type="entry name" value="Acyl_CoA_acyltransferase"/>
</dbReference>
<feature type="domain" description="N-acetyltransferase" evidence="1">
    <location>
        <begin position="3"/>
        <end position="157"/>
    </location>
</feature>
<keyword evidence="3" id="KW-1185">Reference proteome</keyword>
<dbReference type="Pfam" id="PF00583">
    <property type="entry name" value="Acetyltransf_1"/>
    <property type="match status" value="1"/>
</dbReference>
<dbReference type="Proteomes" id="UP001232584">
    <property type="component" value="Unassembled WGS sequence"/>
</dbReference>
<gene>
    <name evidence="2" type="ORF">QOZ92_003103</name>
</gene>
<dbReference type="CDD" id="cd04301">
    <property type="entry name" value="NAT_SF"/>
    <property type="match status" value="1"/>
</dbReference>
<dbReference type="RefSeq" id="WP_307509800.1">
    <property type="nucleotide sequence ID" value="NZ_BAAACE010000001.1"/>
</dbReference>
<protein>
    <submittedName>
        <fullName evidence="2">Ribosomal protein S18 acetylase RimI-like enzyme</fullName>
    </submittedName>
</protein>
<sequence>MEIKVREANLSDLDNLLEMLRDLGIDQLGKDYFYKGSLDFDIDENCIKNSITSKKCGLFVAEYCGNVQGFIEMYIDNNNFKFEHNNYAYLANLYVKPESRNNNGIYSSTLYKAAENWAVSKERDFVIADTFAHNEKATRIFKRFGLSKYKTLMVREI</sequence>
<proteinExistence type="predicted"/>
<reference evidence="2 3" key="1">
    <citation type="submission" date="2023-07" db="EMBL/GenBank/DDBJ databases">
        <title>Genomic Encyclopedia of Type Strains, Phase IV (KMG-IV): sequencing the most valuable type-strain genomes for metagenomic binning, comparative biology and taxonomic classification.</title>
        <authorList>
            <person name="Goeker M."/>
        </authorList>
    </citation>
    <scope>NUCLEOTIDE SEQUENCE [LARGE SCALE GENOMIC DNA]</scope>
    <source>
        <strain evidence="2 3">DSM 15049</strain>
    </source>
</reference>
<evidence type="ECO:0000313" key="2">
    <source>
        <dbReference type="EMBL" id="MDQ0557968.1"/>
    </source>
</evidence>